<name>A0A1F4ZUD7_9BACT</name>
<keyword evidence="1" id="KW-1133">Transmembrane helix</keyword>
<dbReference type="STRING" id="1797263.A2397_00340"/>
<proteinExistence type="predicted"/>
<gene>
    <name evidence="2" type="ORF">A2397_00340</name>
</gene>
<evidence type="ECO:0000313" key="2">
    <source>
        <dbReference type="EMBL" id="OGD09975.1"/>
    </source>
</evidence>
<feature type="transmembrane region" description="Helical" evidence="1">
    <location>
        <begin position="20"/>
        <end position="49"/>
    </location>
</feature>
<comment type="caution">
    <text evidence="2">The sequence shown here is derived from an EMBL/GenBank/DDBJ whole genome shotgun (WGS) entry which is preliminary data.</text>
</comment>
<evidence type="ECO:0000256" key="1">
    <source>
        <dbReference type="SAM" id="Phobius"/>
    </source>
</evidence>
<dbReference type="Proteomes" id="UP000176424">
    <property type="component" value="Unassembled WGS sequence"/>
</dbReference>
<evidence type="ECO:0000313" key="3">
    <source>
        <dbReference type="Proteomes" id="UP000176424"/>
    </source>
</evidence>
<dbReference type="InterPro" id="IPR013783">
    <property type="entry name" value="Ig-like_fold"/>
</dbReference>
<keyword evidence="1" id="KW-0812">Transmembrane</keyword>
<sequence length="239" mass="26109">MVRSWSRMQRVQEKQNLKKILLLGLTIVVILAAMVSLGFTALAKMFVVWGDVTSSFRSVEKTDNIPPSPPRLNSDFDATNSATISLAGFAEPGSSVYLQRNQETALQIMVPENGNFLFDEVNLTLGKNRFKAWAVDLSDNKSQDSEELEILFANAPPDLDITSPKEGQIVTGSEAKIEIKGKTDPEAKVTVNERVAIVSMNGTFALKLGLTSGDNTFVVTASDRAGNTIKKELLVVYKP</sequence>
<keyword evidence="1" id="KW-0472">Membrane</keyword>
<dbReference type="EMBL" id="MEXR01000017">
    <property type="protein sequence ID" value="OGD09975.1"/>
    <property type="molecule type" value="Genomic_DNA"/>
</dbReference>
<evidence type="ECO:0008006" key="4">
    <source>
        <dbReference type="Google" id="ProtNLM"/>
    </source>
</evidence>
<reference evidence="2 3" key="1">
    <citation type="journal article" date="2016" name="Nat. Commun.">
        <title>Thousands of microbial genomes shed light on interconnected biogeochemical processes in an aquifer system.</title>
        <authorList>
            <person name="Anantharaman K."/>
            <person name="Brown C.T."/>
            <person name="Hug L.A."/>
            <person name="Sharon I."/>
            <person name="Castelle C.J."/>
            <person name="Probst A.J."/>
            <person name="Thomas B.C."/>
            <person name="Singh A."/>
            <person name="Wilkins M.J."/>
            <person name="Karaoz U."/>
            <person name="Brodie E.L."/>
            <person name="Williams K.H."/>
            <person name="Hubbard S.S."/>
            <person name="Banfield J.F."/>
        </authorList>
    </citation>
    <scope>NUCLEOTIDE SEQUENCE [LARGE SCALE GENOMIC DNA]</scope>
</reference>
<dbReference type="Pfam" id="PF09136">
    <property type="entry name" value="Glucodextran_B"/>
    <property type="match status" value="1"/>
</dbReference>
<accession>A0A1F4ZUD7</accession>
<organism evidence="2 3">
    <name type="scientific">Candidatus Amesbacteria bacterium RIFOXYB1_FULL_44_23</name>
    <dbReference type="NCBI Taxonomy" id="1797263"/>
    <lineage>
        <taxon>Bacteria</taxon>
        <taxon>Candidatus Amesiibacteriota</taxon>
    </lineage>
</organism>
<dbReference type="Gene3D" id="2.60.40.10">
    <property type="entry name" value="Immunoglobulins"/>
    <property type="match status" value="2"/>
</dbReference>
<protein>
    <recommendedName>
        <fullName evidence="4">Bacterial Ig domain-containing protein</fullName>
    </recommendedName>
</protein>
<dbReference type="AlphaFoldDB" id="A0A1F4ZUD7"/>